<evidence type="ECO:0000256" key="1">
    <source>
        <dbReference type="ARBA" id="ARBA00008791"/>
    </source>
</evidence>
<dbReference type="CDD" id="cd00293">
    <property type="entry name" value="USP-like"/>
    <property type="match status" value="1"/>
</dbReference>
<evidence type="ECO:0000313" key="6">
    <source>
        <dbReference type="Proteomes" id="UP001207582"/>
    </source>
</evidence>
<dbReference type="PRINTS" id="PR01438">
    <property type="entry name" value="UNVRSLSTRESS"/>
</dbReference>
<dbReference type="Proteomes" id="UP001207582">
    <property type="component" value="Unassembled WGS sequence"/>
</dbReference>
<proteinExistence type="inferred from homology"/>
<dbReference type="InterPro" id="IPR006016">
    <property type="entry name" value="UspA"/>
</dbReference>
<keyword evidence="2" id="KW-0547">Nucleotide-binding</keyword>
<name>A0ABT3IZP7_9RHOB</name>
<comment type="caution">
    <text evidence="5">The sequence shown here is derived from an EMBL/GenBank/DDBJ whole genome shotgun (WGS) entry which is preliminary data.</text>
</comment>
<sequence length="273" mass="28863">MPVYLVATDLSARGDRAVRRAFALARAHQARLIVASAVDDDLPQALAAELAAGAERTLADVVAVDPDRDAVEYETRMLRGDPSLAIATLAATEAVDLLILGAHRVRPVADIFRDTTMLRILRQVTCPVLLVRNPVAHPYRGILAATDFSPASAAALRTAAALVPDASIAAIHAFHVPFKGLMPRETAAPFLAEARSHEAEWRGRERLPERLGPVTFEEGPATEVISEALAATGADLIAVGAHSRAGMAARLLGSFATMLIEAAPTDLIVARPG</sequence>
<dbReference type="PANTHER" id="PTHR46268">
    <property type="entry name" value="STRESS RESPONSE PROTEIN NHAX"/>
    <property type="match status" value="1"/>
</dbReference>
<dbReference type="PANTHER" id="PTHR46268:SF27">
    <property type="entry name" value="UNIVERSAL STRESS PROTEIN RV2623"/>
    <property type="match status" value="1"/>
</dbReference>
<evidence type="ECO:0000313" key="5">
    <source>
        <dbReference type="EMBL" id="MCW3780904.1"/>
    </source>
</evidence>
<evidence type="ECO:0000259" key="4">
    <source>
        <dbReference type="Pfam" id="PF00582"/>
    </source>
</evidence>
<protein>
    <submittedName>
        <fullName evidence="5">Universal stress protein</fullName>
    </submittedName>
</protein>
<comment type="similarity">
    <text evidence="1">Belongs to the universal stress protein A family.</text>
</comment>
<keyword evidence="3" id="KW-0067">ATP-binding</keyword>
<organism evidence="5 6">
    <name type="scientific">Defluviimonas salinarum</name>
    <dbReference type="NCBI Taxonomy" id="2992147"/>
    <lineage>
        <taxon>Bacteria</taxon>
        <taxon>Pseudomonadati</taxon>
        <taxon>Pseudomonadota</taxon>
        <taxon>Alphaproteobacteria</taxon>
        <taxon>Rhodobacterales</taxon>
        <taxon>Paracoccaceae</taxon>
        <taxon>Albidovulum</taxon>
    </lineage>
</organism>
<feature type="domain" description="UspA" evidence="4">
    <location>
        <begin position="139"/>
        <end position="271"/>
    </location>
</feature>
<dbReference type="EMBL" id="JAPDOG010000003">
    <property type="protein sequence ID" value="MCW3780904.1"/>
    <property type="molecule type" value="Genomic_DNA"/>
</dbReference>
<feature type="domain" description="UspA" evidence="4">
    <location>
        <begin position="5"/>
        <end position="132"/>
    </location>
</feature>
<gene>
    <name evidence="5" type="ORF">OM960_04820</name>
</gene>
<dbReference type="InterPro" id="IPR006015">
    <property type="entry name" value="Universal_stress_UspA"/>
</dbReference>
<dbReference type="InterPro" id="IPR014729">
    <property type="entry name" value="Rossmann-like_a/b/a_fold"/>
</dbReference>
<reference evidence="5 6" key="1">
    <citation type="submission" date="2022-10" db="EMBL/GenBank/DDBJ databases">
        <title>Defluviimonas sp. CAU 1641 isolated from mud.</title>
        <authorList>
            <person name="Kim W."/>
        </authorList>
    </citation>
    <scope>NUCLEOTIDE SEQUENCE [LARGE SCALE GENOMIC DNA]</scope>
    <source>
        <strain evidence="5 6">CAU 1641</strain>
    </source>
</reference>
<accession>A0ABT3IZP7</accession>
<dbReference type="Gene3D" id="3.40.50.620">
    <property type="entry name" value="HUPs"/>
    <property type="match status" value="2"/>
</dbReference>
<evidence type="ECO:0000256" key="3">
    <source>
        <dbReference type="ARBA" id="ARBA00022840"/>
    </source>
</evidence>
<dbReference type="RefSeq" id="WP_264771223.1">
    <property type="nucleotide sequence ID" value="NZ_JAPDOG010000003.1"/>
</dbReference>
<evidence type="ECO:0000256" key="2">
    <source>
        <dbReference type="ARBA" id="ARBA00022741"/>
    </source>
</evidence>
<keyword evidence="6" id="KW-1185">Reference proteome</keyword>
<dbReference type="SUPFAM" id="SSF52402">
    <property type="entry name" value="Adenine nucleotide alpha hydrolases-like"/>
    <property type="match status" value="2"/>
</dbReference>
<dbReference type="Pfam" id="PF00582">
    <property type="entry name" value="Usp"/>
    <property type="match status" value="2"/>
</dbReference>